<keyword evidence="2" id="KW-0472">Membrane</keyword>
<dbReference type="EMBL" id="CATQJA010002626">
    <property type="protein sequence ID" value="CAJ0574141.1"/>
    <property type="molecule type" value="Genomic_DNA"/>
</dbReference>
<sequence length="192" mass="21389">MQSNIILEFNSYSNAARFDSRLRFITTLIERMRRGVEGEMRLGHFGTRFCGNVKFYEEEGLRSYISAGNRLLIRFQTGARTPLRGSEEWKVGFKLIWTAINGIIDEAVLAEPGARKETCDGGFTCHGGLLCTDQGLGICSPRQQFCIDPSLVCNGVPNCAEGDFSDEFHCHSTEIFVTGGVAFCVLLLVIFR</sequence>
<organism evidence="3 4">
    <name type="scientific">Mesorhabditis spiculigera</name>
    <dbReference type="NCBI Taxonomy" id="96644"/>
    <lineage>
        <taxon>Eukaryota</taxon>
        <taxon>Metazoa</taxon>
        <taxon>Ecdysozoa</taxon>
        <taxon>Nematoda</taxon>
        <taxon>Chromadorea</taxon>
        <taxon>Rhabditida</taxon>
        <taxon>Rhabditina</taxon>
        <taxon>Rhabditomorpha</taxon>
        <taxon>Rhabditoidea</taxon>
        <taxon>Rhabditidae</taxon>
        <taxon>Mesorhabditinae</taxon>
        <taxon>Mesorhabditis</taxon>
    </lineage>
</organism>
<dbReference type="AlphaFoldDB" id="A0AA36FZL7"/>
<evidence type="ECO:0000313" key="3">
    <source>
        <dbReference type="EMBL" id="CAJ0574141.1"/>
    </source>
</evidence>
<evidence type="ECO:0000256" key="2">
    <source>
        <dbReference type="SAM" id="Phobius"/>
    </source>
</evidence>
<dbReference type="CDD" id="cd00112">
    <property type="entry name" value="LDLa"/>
    <property type="match status" value="1"/>
</dbReference>
<keyword evidence="2" id="KW-1133">Transmembrane helix</keyword>
<reference evidence="3" key="1">
    <citation type="submission" date="2023-06" db="EMBL/GenBank/DDBJ databases">
        <authorList>
            <person name="Delattre M."/>
        </authorList>
    </citation>
    <scope>NUCLEOTIDE SEQUENCE</scope>
    <source>
        <strain evidence="3">AF72</strain>
    </source>
</reference>
<accession>A0AA36FZL7</accession>
<evidence type="ECO:0000256" key="1">
    <source>
        <dbReference type="ARBA" id="ARBA00023157"/>
    </source>
</evidence>
<evidence type="ECO:0000313" key="4">
    <source>
        <dbReference type="Proteomes" id="UP001177023"/>
    </source>
</evidence>
<dbReference type="InterPro" id="IPR002172">
    <property type="entry name" value="LDrepeatLR_classA_rpt"/>
</dbReference>
<name>A0AA36FZL7_9BILA</name>
<feature type="non-terminal residue" evidence="3">
    <location>
        <position position="1"/>
    </location>
</feature>
<protein>
    <submittedName>
        <fullName evidence="3">Uncharacterized protein</fullName>
    </submittedName>
</protein>
<dbReference type="Proteomes" id="UP001177023">
    <property type="component" value="Unassembled WGS sequence"/>
</dbReference>
<keyword evidence="1" id="KW-1015">Disulfide bond</keyword>
<proteinExistence type="predicted"/>
<gene>
    <name evidence="3" type="ORF">MSPICULIGERA_LOCUS12482</name>
</gene>
<comment type="caution">
    <text evidence="3">The sequence shown here is derived from an EMBL/GenBank/DDBJ whole genome shotgun (WGS) entry which is preliminary data.</text>
</comment>
<feature type="transmembrane region" description="Helical" evidence="2">
    <location>
        <begin position="175"/>
        <end position="191"/>
    </location>
</feature>
<keyword evidence="4" id="KW-1185">Reference proteome</keyword>
<keyword evidence="2" id="KW-0812">Transmembrane</keyword>